<comment type="caution">
    <text evidence="1">The sequence shown here is derived from an EMBL/GenBank/DDBJ whole genome shotgun (WGS) entry which is preliminary data.</text>
</comment>
<evidence type="ECO:0000313" key="1">
    <source>
        <dbReference type="EMBL" id="KNY27685.1"/>
    </source>
</evidence>
<proteinExistence type="predicted"/>
<dbReference type="Proteomes" id="UP000036923">
    <property type="component" value="Unassembled WGS sequence"/>
</dbReference>
<dbReference type="eggNOG" id="ENOG503323F">
    <property type="taxonomic scope" value="Bacteria"/>
</dbReference>
<gene>
    <name evidence="1" type="ORF">Bccel_2956</name>
</gene>
<keyword evidence="2" id="KW-1185">Reference proteome</keyword>
<dbReference type="AlphaFoldDB" id="A0A0L6JPQ3"/>
<evidence type="ECO:0000313" key="2">
    <source>
        <dbReference type="Proteomes" id="UP000036923"/>
    </source>
</evidence>
<dbReference type="RefSeq" id="WP_036944704.1">
    <property type="nucleotide sequence ID" value="NZ_JQKC01000034.1"/>
</dbReference>
<protein>
    <submittedName>
        <fullName evidence="1">Uncharacterized protein</fullName>
    </submittedName>
</protein>
<name>A0A0L6JPQ3_9FIRM</name>
<accession>A0A0L6JPQ3</accession>
<dbReference type="EMBL" id="LGTC01000001">
    <property type="protein sequence ID" value="KNY27685.1"/>
    <property type="molecule type" value="Genomic_DNA"/>
</dbReference>
<reference evidence="2" key="1">
    <citation type="submission" date="2015-07" db="EMBL/GenBank/DDBJ databases">
        <title>Near-Complete Genome Sequence of the Cellulolytic Bacterium Bacteroides (Pseudobacteroides) cellulosolvens ATCC 35603.</title>
        <authorList>
            <person name="Dassa B."/>
            <person name="Utturkar S.M."/>
            <person name="Klingeman D.M."/>
            <person name="Hurt R.A."/>
            <person name="Keller M."/>
            <person name="Xu J."/>
            <person name="Reddy Y.H.K."/>
            <person name="Borovok I."/>
            <person name="Grinberg I.R."/>
            <person name="Lamed R."/>
            <person name="Zhivin O."/>
            <person name="Bayer E.A."/>
            <person name="Brown S.D."/>
        </authorList>
    </citation>
    <scope>NUCLEOTIDE SEQUENCE [LARGE SCALE GENOMIC DNA]</scope>
    <source>
        <strain evidence="2">DSM 2933</strain>
    </source>
</reference>
<dbReference type="STRING" id="398512.Bccel_2956"/>
<dbReference type="OrthoDB" id="5770817at2"/>
<sequence length="85" mass="9971">MTWESVRKAYPEQWVLIEAINAKTEGDKRIVENMDVIGSFADDGDGAFQKYIELHKVHKEREYYIYHTSNDILNIGVKKWLGVRL</sequence>
<organism evidence="1 2">
    <name type="scientific">Pseudobacteroides cellulosolvens ATCC 35603 = DSM 2933</name>
    <dbReference type="NCBI Taxonomy" id="398512"/>
    <lineage>
        <taxon>Bacteria</taxon>
        <taxon>Bacillati</taxon>
        <taxon>Bacillota</taxon>
        <taxon>Clostridia</taxon>
        <taxon>Eubacteriales</taxon>
        <taxon>Oscillospiraceae</taxon>
        <taxon>Pseudobacteroides</taxon>
    </lineage>
</organism>